<evidence type="ECO:0000313" key="4">
    <source>
        <dbReference type="EMBL" id="ACO61699.1"/>
    </source>
</evidence>
<dbReference type="Pfam" id="PF12937">
    <property type="entry name" value="F-box-like"/>
    <property type="match status" value="1"/>
</dbReference>
<dbReference type="KEGG" id="mis:MICPUN_99369"/>
<dbReference type="InParanoid" id="C1E195"/>
<dbReference type="Pfam" id="PF24681">
    <property type="entry name" value="Kelch_KLHDC2_KLHL20_DRC7"/>
    <property type="match status" value="1"/>
</dbReference>
<feature type="domain" description="F-box" evidence="3">
    <location>
        <begin position="1"/>
        <end position="46"/>
    </location>
</feature>
<accession>C1E195</accession>
<evidence type="ECO:0000259" key="3">
    <source>
        <dbReference type="PROSITE" id="PS50181"/>
    </source>
</evidence>
<dbReference type="AlphaFoldDB" id="C1E195"/>
<evidence type="ECO:0000256" key="1">
    <source>
        <dbReference type="ARBA" id="ARBA00022441"/>
    </source>
</evidence>
<reference evidence="4 5" key="1">
    <citation type="journal article" date="2009" name="Science">
        <title>Green evolution and dynamic adaptations revealed by genomes of the marine picoeukaryotes Micromonas.</title>
        <authorList>
            <person name="Worden A.Z."/>
            <person name="Lee J.H."/>
            <person name="Mock T."/>
            <person name="Rouze P."/>
            <person name="Simmons M.P."/>
            <person name="Aerts A.L."/>
            <person name="Allen A.E."/>
            <person name="Cuvelier M.L."/>
            <person name="Derelle E."/>
            <person name="Everett M.V."/>
            <person name="Foulon E."/>
            <person name="Grimwood J."/>
            <person name="Gundlach H."/>
            <person name="Henrissat B."/>
            <person name="Napoli C."/>
            <person name="McDonald S.M."/>
            <person name="Parker M.S."/>
            <person name="Rombauts S."/>
            <person name="Salamov A."/>
            <person name="Von Dassow P."/>
            <person name="Badger J.H."/>
            <person name="Coutinho P.M."/>
            <person name="Demir E."/>
            <person name="Dubchak I."/>
            <person name="Gentemann C."/>
            <person name="Eikrem W."/>
            <person name="Gready J.E."/>
            <person name="John U."/>
            <person name="Lanier W."/>
            <person name="Lindquist E.A."/>
            <person name="Lucas S."/>
            <person name="Mayer K.F."/>
            <person name="Moreau H."/>
            <person name="Not F."/>
            <person name="Otillar R."/>
            <person name="Panaud O."/>
            <person name="Pangilinan J."/>
            <person name="Paulsen I."/>
            <person name="Piegu B."/>
            <person name="Poliakov A."/>
            <person name="Robbens S."/>
            <person name="Schmutz J."/>
            <person name="Toulza E."/>
            <person name="Wyss T."/>
            <person name="Zelensky A."/>
            <person name="Zhou K."/>
            <person name="Armbrust E.V."/>
            <person name="Bhattacharya D."/>
            <person name="Goodenough U.W."/>
            <person name="Van de Peer Y."/>
            <person name="Grigoriev I.V."/>
        </authorList>
    </citation>
    <scope>NUCLEOTIDE SEQUENCE [LARGE SCALE GENOMIC DNA]</scope>
    <source>
        <strain evidence="5">RCC299 / NOUM17</strain>
    </source>
</reference>
<dbReference type="SUPFAM" id="SSF81383">
    <property type="entry name" value="F-box domain"/>
    <property type="match status" value="1"/>
</dbReference>
<proteinExistence type="predicted"/>
<dbReference type="SMART" id="SM00256">
    <property type="entry name" value="FBOX"/>
    <property type="match status" value="1"/>
</dbReference>
<keyword evidence="2" id="KW-0677">Repeat</keyword>
<dbReference type="FunCoup" id="C1E195">
    <property type="interactions" value="116"/>
</dbReference>
<gene>
    <name evidence="4" type="ORF">MICPUN_99369</name>
</gene>
<protein>
    <recommendedName>
        <fullName evidence="3">F-box domain-containing protein</fullName>
    </recommendedName>
</protein>
<dbReference type="EMBL" id="CP001324">
    <property type="protein sequence ID" value="ACO61699.1"/>
    <property type="molecule type" value="Genomic_DNA"/>
</dbReference>
<dbReference type="InterPro" id="IPR001810">
    <property type="entry name" value="F-box_dom"/>
</dbReference>
<keyword evidence="1" id="KW-0880">Kelch repeat</keyword>
<dbReference type="PANTHER" id="PTHR46093">
    <property type="entry name" value="ACYL-COA-BINDING DOMAIN-CONTAINING PROTEIN 5"/>
    <property type="match status" value="1"/>
</dbReference>
<dbReference type="GeneID" id="8242063"/>
<dbReference type="Proteomes" id="UP000002009">
    <property type="component" value="Chromosome 3"/>
</dbReference>
<dbReference type="PROSITE" id="PS50181">
    <property type="entry name" value="FBOX"/>
    <property type="match status" value="1"/>
</dbReference>
<keyword evidence="5" id="KW-1185">Reference proteome</keyword>
<dbReference type="STRING" id="296587.C1E195"/>
<dbReference type="OMA" id="DARWGHS"/>
<name>C1E195_MICCC</name>
<evidence type="ECO:0000313" key="5">
    <source>
        <dbReference type="Proteomes" id="UP000002009"/>
    </source>
</evidence>
<dbReference type="RefSeq" id="XP_002500441.1">
    <property type="nucleotide sequence ID" value="XM_002500395.1"/>
</dbReference>
<dbReference type="InterPro" id="IPR036047">
    <property type="entry name" value="F-box-like_dom_sf"/>
</dbReference>
<dbReference type="PANTHER" id="PTHR46093:SF18">
    <property type="entry name" value="FIBRONECTIN TYPE-III DOMAIN-CONTAINING PROTEIN"/>
    <property type="match status" value="1"/>
</dbReference>
<dbReference type="OrthoDB" id="495719at2759"/>
<dbReference type="Gene3D" id="2.120.10.80">
    <property type="entry name" value="Kelch-type beta propeller"/>
    <property type="match status" value="2"/>
</dbReference>
<sequence length="490" mass="53410">MLLEKLPAHVLRDVFGFLSAGDVARAACACKTFKQVARSESLWRKLLSEKLGSQASIVLPKTLPNERYPHGDMVVEPAWKEMFQFWMNPGPNSYSWMEHAKGEELENRGKFAARYLHRCTAIGDGNKILLFGGQGSGADFFNDLHLLDLRKKSLQLEQLDAAGDPPFPRCSGTLTAVSVTGIPGSEVVALFGGSQGFFEGFSNSLCILQGDENVSISDAASQHKGLTWREPLVVAADPEDGVPDARWGHSAVSWNGKLVLFGGSNTQHCFNDTWVLDVGLNPREPESRRLLATWKKLKLGNDARPPSRAGQTVSLVGDALYVFGGCHISDVFNDLWRLDLGVRVPTWERLDVAGTPPAPRVGHAAVVLGDRIVFSGGRGSPTAGASGTYATADQGLATMQGLTFFEGGFAMLDISRGTWMPIQHPNRNNHVYLRGEDDGAVDMEDAAMEDEVWEHRTGHVMVPAKDGLLVIGGLAYNGEFQNDVQHIRVF</sequence>
<dbReference type="SUPFAM" id="SSF117281">
    <property type="entry name" value="Kelch motif"/>
    <property type="match status" value="1"/>
</dbReference>
<organism evidence="4 5">
    <name type="scientific">Micromonas commoda (strain RCC299 / NOUM17 / CCMP2709)</name>
    <name type="common">Picoplanktonic green alga</name>
    <dbReference type="NCBI Taxonomy" id="296587"/>
    <lineage>
        <taxon>Eukaryota</taxon>
        <taxon>Viridiplantae</taxon>
        <taxon>Chlorophyta</taxon>
        <taxon>Mamiellophyceae</taxon>
        <taxon>Mamiellales</taxon>
        <taxon>Mamiellaceae</taxon>
        <taxon>Micromonas</taxon>
    </lineage>
</organism>
<dbReference type="Gene3D" id="1.20.1280.50">
    <property type="match status" value="1"/>
</dbReference>
<dbReference type="eggNOG" id="KOG0379">
    <property type="taxonomic scope" value="Eukaryota"/>
</dbReference>
<dbReference type="InterPro" id="IPR015915">
    <property type="entry name" value="Kelch-typ_b-propeller"/>
</dbReference>
<evidence type="ECO:0000256" key="2">
    <source>
        <dbReference type="ARBA" id="ARBA00022737"/>
    </source>
</evidence>